<dbReference type="GO" id="GO:0046033">
    <property type="term" value="P:AMP metabolic process"/>
    <property type="evidence" value="ECO:0007669"/>
    <property type="project" value="UniProtKB-UniRule"/>
</dbReference>
<evidence type="ECO:0000313" key="9">
    <source>
        <dbReference type="EMBL" id="GFH45987.1"/>
    </source>
</evidence>
<reference evidence="9 10" key="1">
    <citation type="journal article" date="2021" name="Sci. Rep.">
        <title>The genome of the diatom Chaetoceros tenuissimus carries an ancient integrated fragment of an extant virus.</title>
        <authorList>
            <person name="Hongo Y."/>
            <person name="Kimura K."/>
            <person name="Takaki Y."/>
            <person name="Yoshida Y."/>
            <person name="Baba S."/>
            <person name="Kobayashi G."/>
            <person name="Nagasaki K."/>
            <person name="Hano T."/>
            <person name="Tomaru Y."/>
        </authorList>
    </citation>
    <scope>NUCLEOTIDE SEQUENCE [LARGE SCALE GENOMIC DNA]</scope>
    <source>
        <strain evidence="9 10">NIES-3715</strain>
    </source>
</reference>
<dbReference type="Gene3D" id="3.40.50.300">
    <property type="entry name" value="P-loop containing nucleotide triphosphate hydrolases"/>
    <property type="match status" value="1"/>
</dbReference>
<dbReference type="GO" id="GO:0006172">
    <property type="term" value="P:ADP biosynthetic process"/>
    <property type="evidence" value="ECO:0007669"/>
    <property type="project" value="UniProtKB-UniRule"/>
</dbReference>
<feature type="binding site" evidence="7">
    <location>
        <position position="245"/>
    </location>
    <ligand>
        <name>GTP</name>
        <dbReference type="ChEBI" id="CHEBI:37565"/>
    </ligand>
</feature>
<dbReference type="GO" id="GO:0046041">
    <property type="term" value="P:ITP metabolic process"/>
    <property type="evidence" value="ECO:0007669"/>
    <property type="project" value="UniProtKB-UniRule"/>
</dbReference>
<feature type="binding site" evidence="7">
    <location>
        <position position="172"/>
    </location>
    <ligand>
        <name>GTP</name>
        <dbReference type="ChEBI" id="CHEBI:37565"/>
    </ligand>
</feature>
<dbReference type="GO" id="GO:0046039">
    <property type="term" value="P:GTP metabolic process"/>
    <property type="evidence" value="ECO:0007669"/>
    <property type="project" value="UniProtKB-UniRule"/>
</dbReference>
<feature type="binding site" evidence="7">
    <location>
        <begin position="106"/>
        <end position="108"/>
    </location>
    <ligand>
        <name>AMP</name>
        <dbReference type="ChEBI" id="CHEBI:456215"/>
    </ligand>
</feature>
<dbReference type="Proteomes" id="UP001054902">
    <property type="component" value="Unassembled WGS sequence"/>
</dbReference>
<dbReference type="InterPro" id="IPR033690">
    <property type="entry name" value="Adenylat_kinase_CS"/>
</dbReference>
<evidence type="ECO:0000256" key="5">
    <source>
        <dbReference type="ARBA" id="ARBA00023128"/>
    </source>
</evidence>
<dbReference type="InterPro" id="IPR027417">
    <property type="entry name" value="P-loop_NTPase"/>
</dbReference>
<dbReference type="FunFam" id="3.40.50.300:FF:000106">
    <property type="entry name" value="Adenylate kinase mitochondrial"/>
    <property type="match status" value="1"/>
</dbReference>
<keyword evidence="5 7" id="KW-0496">Mitochondrion</keyword>
<keyword evidence="4 7" id="KW-0418">Kinase</keyword>
<comment type="subcellular location">
    <subcellularLocation>
        <location evidence="1 7">Mitochondrion matrix</location>
    </subcellularLocation>
</comment>
<evidence type="ECO:0000256" key="6">
    <source>
        <dbReference type="ARBA" id="ARBA00023134"/>
    </source>
</evidence>
<dbReference type="InterPro" id="IPR028586">
    <property type="entry name" value="AK3/Ak4_mitochondrial"/>
</dbReference>
<evidence type="ECO:0000256" key="4">
    <source>
        <dbReference type="ARBA" id="ARBA00022777"/>
    </source>
</evidence>
<dbReference type="GO" id="GO:0005524">
    <property type="term" value="F:ATP binding"/>
    <property type="evidence" value="ECO:0007669"/>
    <property type="project" value="InterPro"/>
</dbReference>
<feature type="binding site" evidence="7">
    <location>
        <position position="205"/>
    </location>
    <ligand>
        <name>AMP</name>
        <dbReference type="ChEBI" id="CHEBI:456215"/>
    </ligand>
</feature>
<dbReference type="InterPro" id="IPR000850">
    <property type="entry name" value="Adenylat/UMP-CMP_kin"/>
</dbReference>
<dbReference type="EMBL" id="BLLK01000022">
    <property type="protein sequence ID" value="GFH45987.1"/>
    <property type="molecule type" value="Genomic_DNA"/>
</dbReference>
<feature type="region of interest" description="LID" evidence="7">
    <location>
        <begin position="171"/>
        <end position="208"/>
    </location>
</feature>
<comment type="domain">
    <text evidence="7">Consists of three domains, a large central CORE domain and two small peripheral domains, NMPbind and LID, which undergo movements during catalysis. The LID domain closes over the site of phosphoryl transfer upon GTP binding. Assembling and dissambling the active center during each catalytic cycle provides an effective means to prevent GTP hydrolysis.</text>
</comment>
<dbReference type="GO" id="GO:0005525">
    <property type="term" value="F:GTP binding"/>
    <property type="evidence" value="ECO:0007669"/>
    <property type="project" value="UniProtKB-KW"/>
</dbReference>
<gene>
    <name evidence="9" type="ORF">CTEN210_02461</name>
</gene>
<evidence type="ECO:0000256" key="7">
    <source>
        <dbReference type="HAMAP-Rule" id="MF_03169"/>
    </source>
</evidence>
<comment type="subunit">
    <text evidence="7">Monomer.</text>
</comment>
<dbReference type="Pfam" id="PF05191">
    <property type="entry name" value="ADK_lid"/>
    <property type="match status" value="1"/>
</dbReference>
<keyword evidence="2 7" id="KW-0808">Transferase</keyword>
<evidence type="ECO:0000259" key="8">
    <source>
        <dbReference type="Pfam" id="PF05191"/>
    </source>
</evidence>
<comment type="similarity">
    <text evidence="7">Belongs to the adenylate kinase family. AK3 subfamily.</text>
</comment>
<dbReference type="AlphaFoldDB" id="A0AAD3CH35"/>
<dbReference type="NCBIfam" id="TIGR01351">
    <property type="entry name" value="adk"/>
    <property type="match status" value="1"/>
</dbReference>
<evidence type="ECO:0000256" key="1">
    <source>
        <dbReference type="ARBA" id="ARBA00004305"/>
    </source>
</evidence>
<dbReference type="GO" id="GO:0005759">
    <property type="term" value="C:mitochondrial matrix"/>
    <property type="evidence" value="ECO:0007669"/>
    <property type="project" value="UniProtKB-SubCell"/>
</dbReference>
<feature type="binding site" evidence="7">
    <location>
        <begin position="135"/>
        <end position="138"/>
    </location>
    <ligand>
        <name>AMP</name>
        <dbReference type="ChEBI" id="CHEBI:456215"/>
    </ligand>
</feature>
<dbReference type="SUPFAM" id="SSF57774">
    <property type="entry name" value="Microbial and mitochondrial ADK, insert 'zinc finger' domain"/>
    <property type="match status" value="1"/>
</dbReference>
<dbReference type="Pfam" id="PF00406">
    <property type="entry name" value="ADK"/>
    <property type="match status" value="1"/>
</dbReference>
<dbReference type="GO" id="GO:0004017">
    <property type="term" value="F:AMP kinase activity"/>
    <property type="evidence" value="ECO:0007669"/>
    <property type="project" value="InterPro"/>
</dbReference>
<protein>
    <recommendedName>
        <fullName evidence="7">GTP:AMP phosphotransferase, mitochondrial</fullName>
        <ecNumber evidence="7">2.7.4.10</ecNumber>
    </recommendedName>
    <alternativeName>
        <fullName evidence="7">Adenylate kinase 3</fullName>
        <shortName evidence="7">AK 3</shortName>
    </alternativeName>
</protein>
<keyword evidence="3 7" id="KW-0547">Nucleotide-binding</keyword>
<organism evidence="9 10">
    <name type="scientific">Chaetoceros tenuissimus</name>
    <dbReference type="NCBI Taxonomy" id="426638"/>
    <lineage>
        <taxon>Eukaryota</taxon>
        <taxon>Sar</taxon>
        <taxon>Stramenopiles</taxon>
        <taxon>Ochrophyta</taxon>
        <taxon>Bacillariophyta</taxon>
        <taxon>Coscinodiscophyceae</taxon>
        <taxon>Chaetocerotophycidae</taxon>
        <taxon>Chaetocerotales</taxon>
        <taxon>Chaetocerotaceae</taxon>
        <taxon>Chaetoceros</taxon>
    </lineage>
</organism>
<proteinExistence type="inferred from homology"/>
<feature type="domain" description="Adenylate kinase active site lid" evidence="8">
    <location>
        <begin position="172"/>
        <end position="207"/>
    </location>
</feature>
<feature type="region of interest" description="NMPbind" evidence="7">
    <location>
        <begin position="79"/>
        <end position="108"/>
    </location>
</feature>
<dbReference type="PRINTS" id="PR00094">
    <property type="entry name" value="ADENYLTKNASE"/>
</dbReference>
<dbReference type="InterPro" id="IPR036193">
    <property type="entry name" value="ADK_active_lid_dom_sf"/>
</dbReference>
<dbReference type="CDD" id="cd01428">
    <property type="entry name" value="ADK"/>
    <property type="match status" value="1"/>
</dbReference>
<evidence type="ECO:0000313" key="10">
    <source>
        <dbReference type="Proteomes" id="UP001054902"/>
    </source>
</evidence>
<comment type="catalytic activity">
    <reaction evidence="7">
        <text>a ribonucleoside 5'-triphosphate + AMP = a ribonucleoside 5'-diphosphate + ADP</text>
        <dbReference type="Rhea" id="RHEA:13749"/>
        <dbReference type="ChEBI" id="CHEBI:57930"/>
        <dbReference type="ChEBI" id="CHEBI:61557"/>
        <dbReference type="ChEBI" id="CHEBI:456215"/>
        <dbReference type="ChEBI" id="CHEBI:456216"/>
        <dbReference type="EC" id="2.7.4.10"/>
    </reaction>
</comment>
<comment type="caution">
    <text evidence="9">The sequence shown here is derived from an EMBL/GenBank/DDBJ whole genome shotgun (WGS) entry which is preliminary data.</text>
</comment>
<name>A0AAD3CH35_9STRA</name>
<feature type="binding site" evidence="7">
    <location>
        <begin position="181"/>
        <end position="182"/>
    </location>
    <ligand>
        <name>GTP</name>
        <dbReference type="ChEBI" id="CHEBI:37565"/>
    </ligand>
</feature>
<dbReference type="SUPFAM" id="SSF52540">
    <property type="entry name" value="P-loop containing nucleoside triphosphate hydrolases"/>
    <property type="match status" value="1"/>
</dbReference>
<feature type="binding site" evidence="7">
    <location>
        <position position="80"/>
    </location>
    <ligand>
        <name>AMP</name>
        <dbReference type="ChEBI" id="CHEBI:456215"/>
    </ligand>
</feature>
<dbReference type="PROSITE" id="PS00113">
    <property type="entry name" value="ADENYLATE_KINASE"/>
    <property type="match status" value="1"/>
</dbReference>
<evidence type="ECO:0000256" key="2">
    <source>
        <dbReference type="ARBA" id="ARBA00022679"/>
    </source>
</evidence>
<sequence length="260" mass="28899">MIRSRLFSALPRRSFATKVNGNVRAIGTSPVVQKSAAPNDVDMEESNSRFMLILGKPGGGKGTISKKILKDFPSFTHFSTGDMLRQHVREQTSLGKEAKTHMDSGGLVPDDLIIRLVLDEAEKEAESGNSLLLDGFPRTMEQAKALAESVDVDLVVELDIPNETIVDRIAERWVHPASGRVYNLSYNPPKVPGKDDITGEDLIQRDDDKPETVRKRLEAYEQVTAPLVEYYDEKGVLKTFAGTESDVIYPKVNKWLNSKV</sequence>
<feature type="binding site" evidence="7">
    <location>
        <position position="142"/>
    </location>
    <ligand>
        <name>AMP</name>
        <dbReference type="ChEBI" id="CHEBI:456215"/>
    </ligand>
</feature>
<evidence type="ECO:0000256" key="3">
    <source>
        <dbReference type="ARBA" id="ARBA00022741"/>
    </source>
</evidence>
<feature type="binding site" evidence="7">
    <location>
        <position position="216"/>
    </location>
    <ligand>
        <name>AMP</name>
        <dbReference type="ChEBI" id="CHEBI:456215"/>
    </ligand>
</feature>
<dbReference type="HAMAP" id="MF_00235">
    <property type="entry name" value="Adenylate_kinase_Adk"/>
    <property type="match status" value="1"/>
</dbReference>
<feature type="binding site" evidence="7">
    <location>
        <begin position="58"/>
        <end position="63"/>
    </location>
    <ligand>
        <name>GTP</name>
        <dbReference type="ChEBI" id="CHEBI:37565"/>
    </ligand>
</feature>
<dbReference type="InterPro" id="IPR007862">
    <property type="entry name" value="Adenylate_kinase_lid-dom"/>
</dbReference>
<keyword evidence="10" id="KW-1185">Reference proteome</keyword>
<dbReference type="GO" id="GO:0046899">
    <property type="term" value="F:nucleoside triphosphate adenylate kinase activity"/>
    <property type="evidence" value="ECO:0007669"/>
    <property type="project" value="UniProtKB-UniRule"/>
</dbReference>
<dbReference type="InterPro" id="IPR006259">
    <property type="entry name" value="Adenyl_kin_sub"/>
</dbReference>
<comment type="function">
    <text evidence="7">Involved in maintaining the homeostasis of cellular nucleotides by catalyzing the interconversion of nucleoside phosphates. Has GTP:AMP phosphotransferase and ITP:AMP phosphotransferase activities.</text>
</comment>
<dbReference type="PANTHER" id="PTHR23359">
    <property type="entry name" value="NUCLEOTIDE KINASE"/>
    <property type="match status" value="1"/>
</dbReference>
<dbReference type="EC" id="2.7.4.10" evidence="7"/>
<dbReference type="HAMAP" id="MF_03169">
    <property type="entry name" value="Adenylate_kinase_AK3"/>
    <property type="match status" value="1"/>
</dbReference>
<keyword evidence="6 7" id="KW-0342">GTP-binding</keyword>
<feature type="binding site" evidence="7">
    <location>
        <position position="85"/>
    </location>
    <ligand>
        <name>AMP</name>
        <dbReference type="ChEBI" id="CHEBI:456215"/>
    </ligand>
</feature>
<accession>A0AAD3CH35</accession>